<dbReference type="Pfam" id="PF23155">
    <property type="entry name" value="DUF7053"/>
    <property type="match status" value="1"/>
</dbReference>
<feature type="region of interest" description="Disordered" evidence="1">
    <location>
        <begin position="245"/>
        <end position="269"/>
    </location>
</feature>
<organism evidence="3 4">
    <name type="scientific">Coniosporium apollinis (strain CBS 100218)</name>
    <name type="common">Rock-inhabiting black yeast</name>
    <dbReference type="NCBI Taxonomy" id="1168221"/>
    <lineage>
        <taxon>Eukaryota</taxon>
        <taxon>Fungi</taxon>
        <taxon>Dikarya</taxon>
        <taxon>Ascomycota</taxon>
        <taxon>Pezizomycotina</taxon>
        <taxon>Dothideomycetes</taxon>
        <taxon>Dothideomycetes incertae sedis</taxon>
        <taxon>Coniosporium</taxon>
    </lineage>
</organism>
<gene>
    <name evidence="3" type="ORF">W97_00467</name>
</gene>
<name>R7YHH8_CONA1</name>
<dbReference type="InterPro" id="IPR055481">
    <property type="entry name" value="DUF7053"/>
</dbReference>
<reference evidence="4" key="1">
    <citation type="submission" date="2012-06" db="EMBL/GenBank/DDBJ databases">
        <title>The genome sequence of Coniosporium apollinis CBS 100218.</title>
        <authorList>
            <consortium name="The Broad Institute Genome Sequencing Platform"/>
            <person name="Cuomo C."/>
            <person name="Gorbushina A."/>
            <person name="Noack S."/>
            <person name="Walker B."/>
            <person name="Young S.K."/>
            <person name="Zeng Q."/>
            <person name="Gargeya S."/>
            <person name="Fitzgerald M."/>
            <person name="Haas B."/>
            <person name="Abouelleil A."/>
            <person name="Alvarado L."/>
            <person name="Arachchi H.M."/>
            <person name="Berlin A.M."/>
            <person name="Chapman S.B."/>
            <person name="Goldberg J."/>
            <person name="Griggs A."/>
            <person name="Gujja S."/>
            <person name="Hansen M."/>
            <person name="Howarth C."/>
            <person name="Imamovic A."/>
            <person name="Larimer J."/>
            <person name="McCowan C."/>
            <person name="Montmayeur A."/>
            <person name="Murphy C."/>
            <person name="Neiman D."/>
            <person name="Pearson M."/>
            <person name="Priest M."/>
            <person name="Roberts A."/>
            <person name="Saif S."/>
            <person name="Shea T."/>
            <person name="Sisk P."/>
            <person name="Sykes S."/>
            <person name="Wortman J."/>
            <person name="Nusbaum C."/>
            <person name="Birren B."/>
        </authorList>
    </citation>
    <scope>NUCLEOTIDE SEQUENCE [LARGE SCALE GENOMIC DNA]</scope>
    <source>
        <strain evidence="4">CBS 100218</strain>
    </source>
</reference>
<keyword evidence="4" id="KW-1185">Reference proteome</keyword>
<dbReference type="Proteomes" id="UP000016924">
    <property type="component" value="Unassembled WGS sequence"/>
</dbReference>
<feature type="region of interest" description="Disordered" evidence="1">
    <location>
        <begin position="300"/>
        <end position="340"/>
    </location>
</feature>
<dbReference type="AlphaFoldDB" id="R7YHH8"/>
<dbReference type="OrthoDB" id="3246050at2759"/>
<proteinExistence type="predicted"/>
<dbReference type="HOGENOM" id="CLU_028035_2_0_1"/>
<feature type="compositionally biased region" description="Polar residues" evidence="1">
    <location>
        <begin position="256"/>
        <end position="269"/>
    </location>
</feature>
<dbReference type="PANTHER" id="PTHR38117">
    <property type="entry name" value="NACHT AND WD40 DOMAIN PROTEIN"/>
    <property type="match status" value="1"/>
</dbReference>
<dbReference type="STRING" id="1168221.R7YHH8"/>
<dbReference type="GeneID" id="19897778"/>
<protein>
    <recommendedName>
        <fullName evidence="2">DUF7053 domain-containing protein</fullName>
    </recommendedName>
</protein>
<evidence type="ECO:0000256" key="1">
    <source>
        <dbReference type="SAM" id="MobiDB-lite"/>
    </source>
</evidence>
<dbReference type="PANTHER" id="PTHR38117:SF2">
    <property type="entry name" value="NACHT AND WD40 DOMAIN PROTEIN"/>
    <property type="match status" value="1"/>
</dbReference>
<evidence type="ECO:0000259" key="2">
    <source>
        <dbReference type="Pfam" id="PF23155"/>
    </source>
</evidence>
<dbReference type="RefSeq" id="XP_007776571.1">
    <property type="nucleotide sequence ID" value="XM_007778381.1"/>
</dbReference>
<evidence type="ECO:0000313" key="3">
    <source>
        <dbReference type="EMBL" id="EON61254.1"/>
    </source>
</evidence>
<dbReference type="EMBL" id="JH767555">
    <property type="protein sequence ID" value="EON61254.1"/>
    <property type="molecule type" value="Genomic_DNA"/>
</dbReference>
<feature type="domain" description="DUF7053" evidence="2">
    <location>
        <begin position="2"/>
        <end position="171"/>
    </location>
</feature>
<sequence length="340" mass="36945">MSKRTLYTVITPLPPGITRATVIETFHAHVEMIDLNPLAIERHPISPPSGVPAEETQCLWYQITDRISYLPGGALTGKVSYNACFHDLPNGLQTHIYAPLGLDIKGKWSLGGNLPGEPQEAVEMGVGAPSTGLYIREDVEMRCNIFAVSFVKRTLKKAHALLVERLVNKTRIEDREKFRMSDSMSKETASTVSAFSPVSPAFVPVAAQASTGHGGLVEYATSAGYGPYSPPIPQNQGMYAETWQQSNLPYPPANSCDRNSAQPYQSGYSGNYQQMNPAYSAAGSVDSYGYNYGHPYELSTSEPLPTRKPIGSGQAWPAAETGIPETKRPQPPVKPVELEG</sequence>
<accession>R7YHH8</accession>
<dbReference type="eggNOG" id="ENOG502S0IF">
    <property type="taxonomic scope" value="Eukaryota"/>
</dbReference>
<evidence type="ECO:0000313" key="4">
    <source>
        <dbReference type="Proteomes" id="UP000016924"/>
    </source>
</evidence>